<sequence>MATKYRVQGPDGAVHVFEGPDDATPAQIETFAAQTFGAAPAVSSGTGMPGPRTPAKPKLTGVSGVMEEIGAPIQAASEGIIKGGGNVMFGGQRLLGMGLEKLGATDTGQFLQEDALRRQAESQGRVAPFKQEYPTATGAGELGAEAVLTAPLGGMLAKPVAMLGPKLAPVANALRSSGFSTGIVTKGAPLTTRAADIGARVVGGGTVGAATAALTNPDEISTGAEIGAALSMAPPIVKGLAKSAGFLTDAFSGKLAQVGAGKIARDVAGDRIGAIRAALEAAPSDITAAQAASGVQRDAWQALGALTSKTDEMSTFLKKQFSDDLTVLQNAAQSGNATEARAAYEQSIKRLNQFTADMRNVELQAANQAGQTINRLGPQVGQRQASMVNALREGMPANLPSGAAGTPAPGVSGIHAGTEALQRANVADDAARRLMVQRSQGARGVMSEAPFSGANDRRIESANRFVSEQWQAASDEFANIAKQRRAEAGFIERQIGSLESHGLRPLDAGSITGAIDAKLAQPGFRASSNMTKVLQSVKDDIANLTEKGGGVIDAHDLYTLRKEGINERIMQILGQTDPKISAKVTRNVLQEVRPLIDDAIEKAGGTGWRDYLKTYSQGMQAVDQKAMAAEAARLFKDAPNEYVKLVRGNNPDAVEAIFGPGSYDIFKEMGSKMPSLEKIAGNIERAGAMKEAATAGTETLGKIIGEDSFRLRFPSLLSRTTTAANLTLDILEKRLDKKVFAEMQKGMVSGKSALEMLNTLPAAERNKALRALTDPSSWGKGGAVAARAATTQEQPNRLAPEQQNRNALAR</sequence>
<organism evidence="2">
    <name type="scientific">uncultured Caudovirales phage</name>
    <dbReference type="NCBI Taxonomy" id="2100421"/>
    <lineage>
        <taxon>Viruses</taxon>
        <taxon>Duplodnaviria</taxon>
        <taxon>Heunggongvirae</taxon>
        <taxon>Uroviricota</taxon>
        <taxon>Caudoviricetes</taxon>
        <taxon>Peduoviridae</taxon>
        <taxon>Maltschvirus</taxon>
        <taxon>Maltschvirus maltsch</taxon>
    </lineage>
</organism>
<evidence type="ECO:0000256" key="1">
    <source>
        <dbReference type="SAM" id="MobiDB-lite"/>
    </source>
</evidence>
<proteinExistence type="predicted"/>
<feature type="compositionally biased region" description="Polar residues" evidence="1">
    <location>
        <begin position="789"/>
        <end position="810"/>
    </location>
</feature>
<dbReference type="EMBL" id="LR797471">
    <property type="protein sequence ID" value="CAB4218062.1"/>
    <property type="molecule type" value="Genomic_DNA"/>
</dbReference>
<gene>
    <name evidence="2" type="ORF">UFOVP1610_2</name>
</gene>
<accession>A0A6J5SRB4</accession>
<protein>
    <submittedName>
        <fullName evidence="2">Uncharacterized protein</fullName>
    </submittedName>
</protein>
<name>A0A6J5SRB4_9CAUD</name>
<evidence type="ECO:0000313" key="2">
    <source>
        <dbReference type="EMBL" id="CAB4218062.1"/>
    </source>
</evidence>
<reference evidence="2" key="1">
    <citation type="submission" date="2020-05" db="EMBL/GenBank/DDBJ databases">
        <authorList>
            <person name="Chiriac C."/>
            <person name="Salcher M."/>
            <person name="Ghai R."/>
            <person name="Kavagutti S V."/>
        </authorList>
    </citation>
    <scope>NUCLEOTIDE SEQUENCE</scope>
</reference>
<feature type="region of interest" description="Disordered" evidence="1">
    <location>
        <begin position="772"/>
        <end position="810"/>
    </location>
</feature>